<keyword evidence="4" id="KW-1185">Reference proteome</keyword>
<evidence type="ECO:0000256" key="1">
    <source>
        <dbReference type="SAM" id="SignalP"/>
    </source>
</evidence>
<evidence type="ECO:0000259" key="2">
    <source>
        <dbReference type="PROSITE" id="PS50041"/>
    </source>
</evidence>
<dbReference type="InterPro" id="IPR001304">
    <property type="entry name" value="C-type_lectin-like"/>
</dbReference>
<feature type="domain" description="C-type lectin" evidence="2">
    <location>
        <begin position="120"/>
        <end position="231"/>
    </location>
</feature>
<dbReference type="PROSITE" id="PS50041">
    <property type="entry name" value="C_TYPE_LECTIN_2"/>
    <property type="match status" value="1"/>
</dbReference>
<dbReference type="SMART" id="SM00034">
    <property type="entry name" value="CLECT"/>
    <property type="match status" value="1"/>
</dbReference>
<feature type="chain" id="PRO_5036209614" description="C-type lectin domain-containing protein" evidence="1">
    <location>
        <begin position="19"/>
        <end position="253"/>
    </location>
</feature>
<proteinExistence type="predicted"/>
<dbReference type="InterPro" id="IPR016187">
    <property type="entry name" value="CTDL_fold"/>
</dbReference>
<protein>
    <recommendedName>
        <fullName evidence="2">C-type lectin domain-containing protein</fullName>
    </recommendedName>
</protein>
<accession>A0A7R9A5C0</accession>
<dbReference type="EMBL" id="LR900043">
    <property type="protein sequence ID" value="CAD7243925.1"/>
    <property type="molecule type" value="Genomic_DNA"/>
</dbReference>
<keyword evidence="1" id="KW-0732">Signal</keyword>
<dbReference type="CDD" id="cd00037">
    <property type="entry name" value="CLECT"/>
    <property type="match status" value="1"/>
</dbReference>
<dbReference type="Pfam" id="PF00059">
    <property type="entry name" value="Lectin_C"/>
    <property type="match status" value="1"/>
</dbReference>
<organism evidence="3">
    <name type="scientific">Darwinula stevensoni</name>
    <dbReference type="NCBI Taxonomy" id="69355"/>
    <lineage>
        <taxon>Eukaryota</taxon>
        <taxon>Metazoa</taxon>
        <taxon>Ecdysozoa</taxon>
        <taxon>Arthropoda</taxon>
        <taxon>Crustacea</taxon>
        <taxon>Oligostraca</taxon>
        <taxon>Ostracoda</taxon>
        <taxon>Podocopa</taxon>
        <taxon>Podocopida</taxon>
        <taxon>Darwinulocopina</taxon>
        <taxon>Darwinuloidea</taxon>
        <taxon>Darwinulidae</taxon>
        <taxon>Darwinula</taxon>
    </lineage>
</organism>
<sequence>MERLRWLIFLLLFGENEALPTARFYPTKNNNMKITSPTKEFVIVEEMECAFSCSRETTCLSFSTTKSAGAVTCRFGDAYDARRTADPGSKFFYKEPVTTGYTPVPGTSSFLKLVRIDGLTWIEADAKCRLDVGGRLAIPATTEMLNSMNQTMIANLGVDIVCKYFFMDGQSKTNQYTWSFLDGTSLNITAKGDGNFHPNEPDSGSGGQCLMMTRQYAVAPFYSGFWVDSSCTSGVVQFGCVSDGYFCEIKIPN</sequence>
<dbReference type="EMBL" id="CAJPEV010000526">
    <property type="protein sequence ID" value="CAG0886138.1"/>
    <property type="molecule type" value="Genomic_DNA"/>
</dbReference>
<dbReference type="Gene3D" id="3.10.100.10">
    <property type="entry name" value="Mannose-Binding Protein A, subunit A"/>
    <property type="match status" value="1"/>
</dbReference>
<dbReference type="Proteomes" id="UP000677054">
    <property type="component" value="Unassembled WGS sequence"/>
</dbReference>
<evidence type="ECO:0000313" key="4">
    <source>
        <dbReference type="Proteomes" id="UP000677054"/>
    </source>
</evidence>
<dbReference type="AlphaFoldDB" id="A0A7R9A5C0"/>
<evidence type="ECO:0000313" key="3">
    <source>
        <dbReference type="EMBL" id="CAD7243925.1"/>
    </source>
</evidence>
<reference evidence="3" key="1">
    <citation type="submission" date="2020-11" db="EMBL/GenBank/DDBJ databases">
        <authorList>
            <person name="Tran Van P."/>
        </authorList>
    </citation>
    <scope>NUCLEOTIDE SEQUENCE</scope>
</reference>
<feature type="signal peptide" evidence="1">
    <location>
        <begin position="1"/>
        <end position="18"/>
    </location>
</feature>
<dbReference type="SUPFAM" id="SSF56436">
    <property type="entry name" value="C-type lectin-like"/>
    <property type="match status" value="1"/>
</dbReference>
<dbReference type="InterPro" id="IPR016186">
    <property type="entry name" value="C-type_lectin-like/link_sf"/>
</dbReference>
<name>A0A7R9A5C0_9CRUS</name>
<gene>
    <name evidence="3" type="ORF">DSTB1V02_LOCUS3832</name>
</gene>